<feature type="region of interest" description="Disordered" evidence="1">
    <location>
        <begin position="21"/>
        <end position="48"/>
    </location>
</feature>
<organism evidence="2 3">
    <name type="scientific">Pirellula staleyi (strain ATCC 27377 / DSM 6068 / ICPB 4128)</name>
    <name type="common">Pirella staleyi</name>
    <dbReference type="NCBI Taxonomy" id="530564"/>
    <lineage>
        <taxon>Bacteria</taxon>
        <taxon>Pseudomonadati</taxon>
        <taxon>Planctomycetota</taxon>
        <taxon>Planctomycetia</taxon>
        <taxon>Pirellulales</taxon>
        <taxon>Pirellulaceae</taxon>
        <taxon>Pirellula</taxon>
    </lineage>
</organism>
<proteinExistence type="predicted"/>
<dbReference type="Proteomes" id="UP000001887">
    <property type="component" value="Chromosome"/>
</dbReference>
<feature type="region of interest" description="Disordered" evidence="1">
    <location>
        <begin position="61"/>
        <end position="82"/>
    </location>
</feature>
<gene>
    <name evidence="2" type="ordered locus">Psta_1160</name>
</gene>
<dbReference type="KEGG" id="psl:Psta_1160"/>
<feature type="compositionally biased region" description="Polar residues" evidence="1">
    <location>
        <begin position="73"/>
        <end position="82"/>
    </location>
</feature>
<evidence type="ECO:0000313" key="3">
    <source>
        <dbReference type="Proteomes" id="UP000001887"/>
    </source>
</evidence>
<accession>D2R915</accession>
<protein>
    <submittedName>
        <fullName evidence="2">Uncharacterized protein</fullName>
    </submittedName>
</protein>
<sequence length="82" mass="8824">MQRASDIAGAIAALKNSIGEVETRQSDAAASARYTDPATGMEVDNSQSAEHLEKLSALEKERAAMKQQERSMRAQSGNLSRT</sequence>
<name>D2R915_PIRSD</name>
<evidence type="ECO:0000313" key="2">
    <source>
        <dbReference type="EMBL" id="ADB15842.1"/>
    </source>
</evidence>
<dbReference type="HOGENOM" id="CLU_2555346_0_0_0"/>
<evidence type="ECO:0000256" key="1">
    <source>
        <dbReference type="SAM" id="MobiDB-lite"/>
    </source>
</evidence>
<dbReference type="AlphaFoldDB" id="D2R915"/>
<reference evidence="2 3" key="1">
    <citation type="journal article" date="2009" name="Stand. Genomic Sci.">
        <title>Complete genome sequence of Pirellula staleyi type strain (ATCC 27377).</title>
        <authorList>
            <person name="Clum A."/>
            <person name="Tindall B.J."/>
            <person name="Sikorski J."/>
            <person name="Ivanova N."/>
            <person name="Mavrommatis K."/>
            <person name="Lucas S."/>
            <person name="Glavina del Rio T."/>
            <person name="Nolan M."/>
            <person name="Chen F."/>
            <person name="Tice H."/>
            <person name="Pitluck S."/>
            <person name="Cheng J.F."/>
            <person name="Chertkov O."/>
            <person name="Brettin T."/>
            <person name="Han C."/>
            <person name="Detter J.C."/>
            <person name="Kuske C."/>
            <person name="Bruce D."/>
            <person name="Goodwin L."/>
            <person name="Ovchinikova G."/>
            <person name="Pati A."/>
            <person name="Mikhailova N."/>
            <person name="Chen A."/>
            <person name="Palaniappan K."/>
            <person name="Land M."/>
            <person name="Hauser L."/>
            <person name="Chang Y.J."/>
            <person name="Jeffries C.D."/>
            <person name="Chain P."/>
            <person name="Rohde M."/>
            <person name="Goker M."/>
            <person name="Bristow J."/>
            <person name="Eisen J.A."/>
            <person name="Markowitz V."/>
            <person name="Hugenholtz P."/>
            <person name="Kyrpides N.C."/>
            <person name="Klenk H.P."/>
            <person name="Lapidus A."/>
        </authorList>
    </citation>
    <scope>NUCLEOTIDE SEQUENCE [LARGE SCALE GENOMIC DNA]</scope>
    <source>
        <strain evidence="3">ATCC 27377 / DSM 6068 / ICPB 4128</strain>
    </source>
</reference>
<dbReference type="EMBL" id="CP001848">
    <property type="protein sequence ID" value="ADB15842.1"/>
    <property type="molecule type" value="Genomic_DNA"/>
</dbReference>
<feature type="compositionally biased region" description="Basic and acidic residues" evidence="1">
    <location>
        <begin position="61"/>
        <end position="72"/>
    </location>
</feature>
<keyword evidence="3" id="KW-1185">Reference proteome</keyword>